<accession>A0ABC9FA30</accession>
<feature type="domain" description="F-box" evidence="1">
    <location>
        <begin position="5"/>
        <end position="54"/>
    </location>
</feature>
<dbReference type="Gene3D" id="1.20.1280.50">
    <property type="match status" value="1"/>
</dbReference>
<reference evidence="2" key="1">
    <citation type="submission" date="2024-10" db="EMBL/GenBank/DDBJ databases">
        <authorList>
            <person name="Ryan C."/>
        </authorList>
    </citation>
    <scope>NUCLEOTIDE SEQUENCE [LARGE SCALE GENOMIC DNA]</scope>
</reference>
<evidence type="ECO:0000313" key="2">
    <source>
        <dbReference type="EMBL" id="CAL5072107.1"/>
    </source>
</evidence>
<dbReference type="AlphaFoldDB" id="A0ABC9FA30"/>
<dbReference type="SUPFAM" id="SSF81383">
    <property type="entry name" value="F-box domain"/>
    <property type="match status" value="1"/>
</dbReference>
<dbReference type="Pfam" id="PF00646">
    <property type="entry name" value="F-box"/>
    <property type="match status" value="1"/>
</dbReference>
<dbReference type="CDD" id="cd22157">
    <property type="entry name" value="F-box_AtFBW1-like"/>
    <property type="match status" value="1"/>
</dbReference>
<keyword evidence="3" id="KW-1185">Reference proteome</keyword>
<dbReference type="EMBL" id="OZ075116">
    <property type="protein sequence ID" value="CAL5072107.1"/>
    <property type="molecule type" value="Genomic_DNA"/>
</dbReference>
<name>A0ABC9FA30_9POAL</name>
<dbReference type="InterPro" id="IPR036047">
    <property type="entry name" value="F-box-like_dom_sf"/>
</dbReference>
<dbReference type="InterPro" id="IPR001810">
    <property type="entry name" value="F-box_dom"/>
</dbReference>
<sequence length="248" mass="27733">MELGATAASYLPDDLVVEILARLPAKSLCRFKCVSCCWRNLISNPIHRARFAQTLSGFFFKSGGRGWRLTGLPSSVTPLGRDDGGSPLMDSALSFLPPTYREIEIMDSCNGLLLLLCSDVHLSGPLPQFYVVCNPATREWVALPQPKYTNHCRGNNQVVEDDNDGMRKFVIAVEVYSSKTGTWDVRECEAYWLNLLGRMTYFNGFVHLPVEYEAVASVDPKGQSWRLTKMQDRCDDPGRGYVGHSQGR</sequence>
<evidence type="ECO:0000259" key="1">
    <source>
        <dbReference type="PROSITE" id="PS50181"/>
    </source>
</evidence>
<dbReference type="Proteomes" id="UP001497457">
    <property type="component" value="Chromosome 6rd"/>
</dbReference>
<organism evidence="2 3">
    <name type="scientific">Urochloa decumbens</name>
    <dbReference type="NCBI Taxonomy" id="240449"/>
    <lineage>
        <taxon>Eukaryota</taxon>
        <taxon>Viridiplantae</taxon>
        <taxon>Streptophyta</taxon>
        <taxon>Embryophyta</taxon>
        <taxon>Tracheophyta</taxon>
        <taxon>Spermatophyta</taxon>
        <taxon>Magnoliopsida</taxon>
        <taxon>Liliopsida</taxon>
        <taxon>Poales</taxon>
        <taxon>Poaceae</taxon>
        <taxon>PACMAD clade</taxon>
        <taxon>Panicoideae</taxon>
        <taxon>Panicodae</taxon>
        <taxon>Paniceae</taxon>
        <taxon>Melinidinae</taxon>
        <taxon>Urochloa</taxon>
    </lineage>
</organism>
<evidence type="ECO:0000313" key="3">
    <source>
        <dbReference type="Proteomes" id="UP001497457"/>
    </source>
</evidence>
<dbReference type="PANTHER" id="PTHR35546:SF80">
    <property type="entry name" value="F-BOX DOMAIN CONTAINING PROTEIN EXPRESSED"/>
    <property type="match status" value="1"/>
</dbReference>
<dbReference type="InterPro" id="IPR055290">
    <property type="entry name" value="At3g26010-like"/>
</dbReference>
<dbReference type="PROSITE" id="PS50181">
    <property type="entry name" value="FBOX"/>
    <property type="match status" value="1"/>
</dbReference>
<dbReference type="PANTHER" id="PTHR35546">
    <property type="entry name" value="F-BOX PROTEIN INTERACTION DOMAIN PROTEIN-RELATED"/>
    <property type="match status" value="1"/>
</dbReference>
<proteinExistence type="predicted"/>
<dbReference type="SMART" id="SM00256">
    <property type="entry name" value="FBOX"/>
    <property type="match status" value="1"/>
</dbReference>
<gene>
    <name evidence="2" type="ORF">URODEC1_LOCUS103804</name>
</gene>
<protein>
    <recommendedName>
        <fullName evidence="1">F-box domain-containing protein</fullName>
    </recommendedName>
</protein>